<evidence type="ECO:0000313" key="1">
    <source>
        <dbReference type="EMBL" id="KUM49059.1"/>
    </source>
</evidence>
<organism evidence="1">
    <name type="scientific">Picea glauca</name>
    <name type="common">White spruce</name>
    <name type="synonym">Pinus glauca</name>
    <dbReference type="NCBI Taxonomy" id="3330"/>
    <lineage>
        <taxon>Eukaryota</taxon>
        <taxon>Viridiplantae</taxon>
        <taxon>Streptophyta</taxon>
        <taxon>Embryophyta</taxon>
        <taxon>Tracheophyta</taxon>
        <taxon>Spermatophyta</taxon>
        <taxon>Pinopsida</taxon>
        <taxon>Pinidae</taxon>
        <taxon>Conifers I</taxon>
        <taxon>Pinales</taxon>
        <taxon>Pinaceae</taxon>
        <taxon>Picea</taxon>
    </lineage>
</organism>
<protein>
    <submittedName>
        <fullName evidence="1">Uncharacterized protein</fullName>
    </submittedName>
</protein>
<proteinExistence type="predicted"/>
<gene>
    <name evidence="1" type="ORF">ABT39_MTgene4396</name>
</gene>
<geneLocation type="mitochondrion" evidence="1"/>
<comment type="caution">
    <text evidence="1">The sequence shown here is derived from an EMBL/GenBank/DDBJ whole genome shotgun (WGS) entry which is preliminary data.</text>
</comment>
<accession>A0A101M180</accession>
<dbReference type="EMBL" id="LKAM01000004">
    <property type="protein sequence ID" value="KUM49059.1"/>
    <property type="molecule type" value="Genomic_DNA"/>
</dbReference>
<dbReference type="AlphaFoldDB" id="A0A101M180"/>
<sequence>MNYLVRFVIILLMKSVPWSLVKLLGQPNLVVLFSMINIIAVSDEQSVVRVASAHRVR</sequence>
<reference evidence="1" key="1">
    <citation type="journal article" date="2015" name="Genome Biol. Evol.">
        <title>Organellar Genomes of White Spruce (Picea glauca): Assembly and Annotation.</title>
        <authorList>
            <person name="Jackman S.D."/>
            <person name="Warren R.L."/>
            <person name="Gibb E.A."/>
            <person name="Vandervalk B.P."/>
            <person name="Mohamadi H."/>
            <person name="Chu J."/>
            <person name="Raymond A."/>
            <person name="Pleasance S."/>
            <person name="Coope R."/>
            <person name="Wildung M.R."/>
            <person name="Ritland C.E."/>
            <person name="Bousquet J."/>
            <person name="Jones S.J."/>
            <person name="Bohlmann J."/>
            <person name="Birol I."/>
        </authorList>
    </citation>
    <scope>NUCLEOTIDE SEQUENCE [LARGE SCALE GENOMIC DNA]</scope>
    <source>
        <tissue evidence="1">Flushing bud</tissue>
    </source>
</reference>
<name>A0A101M180_PICGL</name>
<keyword evidence="1" id="KW-0496">Mitochondrion</keyword>